<evidence type="ECO:0000256" key="7">
    <source>
        <dbReference type="ARBA" id="ARBA00023163"/>
    </source>
</evidence>
<feature type="compositionally biased region" description="Low complexity" evidence="13">
    <location>
        <begin position="1396"/>
        <end position="1407"/>
    </location>
</feature>
<dbReference type="GO" id="GO:0005737">
    <property type="term" value="C:cytoplasm"/>
    <property type="evidence" value="ECO:0007669"/>
    <property type="project" value="UniProtKB-ARBA"/>
</dbReference>
<dbReference type="GO" id="GO:0141221">
    <property type="term" value="F:histone deacetylase activity, hydrolytic mechanism"/>
    <property type="evidence" value="ECO:0007669"/>
    <property type="project" value="UniProtKB-EC"/>
</dbReference>
<dbReference type="FunFam" id="3.40.800.20:FF:000003">
    <property type="entry name" value="Histone deacetylase"/>
    <property type="match status" value="1"/>
</dbReference>
<sequence length="1481" mass="168929">MAYTAAGGTKKKVCYFYDGDVGNYHYGQGHPMKPHRIRMTHNLLLNYGLYKKMEIYRPNKATGDDMTKYHSDDYIKFLRSIRPDNMSEFSKQMKRFNVGEDCPVFDGLFEFCQLSAGGSAAGSVKLNRQQTDIAVNWAGGLHHAKKSEASGFCYVNDIVLAILELLKNHQRVLYVDIDIHHGDGVEEAFYTTDRVMTVSFHKYGEYFPGTGDLRDIGAGKGKYYAVNFPLRDGIDDESYEQLFKPVMAKVMEMYQPSAVVLQCGADSLSGDRLGCFNLTIRGHARCVEYIKSFNLPMLMLGGGGYTIRNVARCWTYETAVALDTEIPDELPYNDYFEYFSPDFKLHISPSNMTNQNTREYTDKIKQRLFENLRMLPHAPGVQMLAIPEDAVPDDTVDEDMDDPDKRLSIRATDKWIACDEEFSDSEDEGEGGRRNVSSPKKGMKRPRVDDEKKETEEKKSEIKEEEKTQDVKDPQTPAAAETETSPLPQMFHMESKPDETNAQVKDPQTPAAAETETSPLPQMFHMESKPDETNAQMDSGPEVSRHLCDSDETVLKEACDEASPNNHSREQSDDELVPPLRRTKSIMMDRLQDFAGCLYDSSDDSTEGTLISKPERDSQRLRRCSRHPIQMPLVESDNSNIGSEDEYIPCPKDESTESDSSLELTLEDKKRNKGASSESRRKSSSRSKFMPRESGSESSKQKRSRSSSRSQLDFSQKRPFKTGHDPTQIFPNSRVDGNEKKIVATYSKKDVSVSMPLEEEQSMYVNPVLKKMDGSRSYNKKHFCFYCRKFVQKMSRHLWRKHQDETDVAKAFSLPKNSKERKLQLDYIRNKGNFEHNSEVLETQKGKLIPWKQPQKKSEGQEFAHCIHCYGLFSRRAMWRHFQVCNFKPESSKPGKTRVLSLCAFAEPAPPGFNDAYWKFLSVMNQDRIAVAIKEDRCILEYGYRLFRKNEKVVSQHQYIRQKLRELGRLLLKARQVTHVKTIQELIKPEQYSQVVTAAKSLSGFSEQTGKYQCPSLARKVGHSLYSLAMFIKSEGLKKKDKQATQDAEEFALLYQESWRFDIASQALTQLDQTKWNAPLLLPFTQDIQKFHCHLAEKQQQHLNDLQKHSSPSNWKELAKVTLTQVVLFNRRRGGEVSRMLLSAYLSKDTSDTHGDVSLALTPLEQKLCKHFVRITIVGKRGRKVPVLLTPIMRESLDALTEKREECGVLSENGYLFALPHSVHYIRACDCIRQFVNECDHLENPKALTSTRLRKHIATLSTVLNLKTTELDQLADFLGHNIAVHRKHYRLPEGTLQLAKISKVLLAMEQGRLGEYKGKSLDEIQVDVNETIGIEGPLEEDIEGEQGSEDESMSSLNICTSTSQVQNQRVSPTDVSMPGQQGSEDEVSTSSLQECTSTSQVQNQSVSARKRGKQAPVRRWTPEEIAAVEKHLKKFIVRQDVPGKADCERCIASEPQALQKRDWKAVKYFIKNRITTMRRKF</sequence>
<dbReference type="Proteomes" id="UP000693946">
    <property type="component" value="Linkage Group LG17"/>
</dbReference>
<proteinExistence type="inferred from homology"/>
<gene>
    <name evidence="15" type="ORF">JOB18_020331</name>
</gene>
<organism evidence="15 16">
    <name type="scientific">Solea senegalensis</name>
    <name type="common">Senegalese sole</name>
    <dbReference type="NCBI Taxonomy" id="28829"/>
    <lineage>
        <taxon>Eukaryota</taxon>
        <taxon>Metazoa</taxon>
        <taxon>Chordata</taxon>
        <taxon>Craniata</taxon>
        <taxon>Vertebrata</taxon>
        <taxon>Euteleostomi</taxon>
        <taxon>Actinopterygii</taxon>
        <taxon>Neopterygii</taxon>
        <taxon>Teleostei</taxon>
        <taxon>Neoteleostei</taxon>
        <taxon>Acanthomorphata</taxon>
        <taxon>Carangaria</taxon>
        <taxon>Pleuronectiformes</taxon>
        <taxon>Pleuronectoidei</taxon>
        <taxon>Soleidae</taxon>
        <taxon>Solea</taxon>
    </lineage>
</organism>
<feature type="compositionally biased region" description="Basic and acidic residues" evidence="13">
    <location>
        <begin position="446"/>
        <end position="473"/>
    </location>
</feature>
<evidence type="ECO:0000256" key="3">
    <source>
        <dbReference type="ARBA" id="ARBA00022491"/>
    </source>
</evidence>
<evidence type="ECO:0000256" key="9">
    <source>
        <dbReference type="ARBA" id="ARBA00049136"/>
    </source>
</evidence>
<feature type="domain" description="Histone deacetylase" evidence="14">
    <location>
        <begin position="30"/>
        <end position="320"/>
    </location>
</feature>
<dbReference type="Pfam" id="PF00850">
    <property type="entry name" value="Hist_deacetyl"/>
    <property type="match status" value="1"/>
</dbReference>
<keyword evidence="3" id="KW-0678">Repressor</keyword>
<name>A0AAV6RTF7_SOLSE</name>
<evidence type="ECO:0000313" key="16">
    <source>
        <dbReference type="Proteomes" id="UP000693946"/>
    </source>
</evidence>
<evidence type="ECO:0000256" key="11">
    <source>
        <dbReference type="ARBA" id="ARBA00049416"/>
    </source>
</evidence>
<keyword evidence="5" id="KW-0156">Chromatin regulator</keyword>
<feature type="region of interest" description="Disordered" evidence="13">
    <location>
        <begin position="420"/>
        <end position="584"/>
    </location>
</feature>
<evidence type="ECO:0000313" key="15">
    <source>
        <dbReference type="EMBL" id="KAG7508658.1"/>
    </source>
</evidence>
<comment type="subcellular location">
    <subcellularLocation>
        <location evidence="1">Nucleus</location>
    </subcellularLocation>
</comment>
<keyword evidence="8" id="KW-0539">Nucleus</keyword>
<feature type="compositionally biased region" description="Basic and acidic residues" evidence="13">
    <location>
        <begin position="543"/>
        <end position="559"/>
    </location>
</feature>
<dbReference type="GO" id="GO:0005634">
    <property type="term" value="C:nucleus"/>
    <property type="evidence" value="ECO:0007669"/>
    <property type="project" value="UniProtKB-SubCell"/>
</dbReference>
<evidence type="ECO:0000256" key="5">
    <source>
        <dbReference type="ARBA" id="ARBA00022853"/>
    </source>
</evidence>
<evidence type="ECO:0000259" key="14">
    <source>
        <dbReference type="Pfam" id="PF00850"/>
    </source>
</evidence>
<feature type="region of interest" description="Disordered" evidence="13">
    <location>
        <begin position="1361"/>
        <end position="1418"/>
    </location>
</feature>
<keyword evidence="7" id="KW-0804">Transcription</keyword>
<feature type="compositionally biased region" description="Acidic residues" evidence="13">
    <location>
        <begin position="420"/>
        <end position="429"/>
    </location>
</feature>
<evidence type="ECO:0000256" key="1">
    <source>
        <dbReference type="ARBA" id="ARBA00004123"/>
    </source>
</evidence>
<feature type="compositionally biased region" description="Polar residues" evidence="13">
    <location>
        <begin position="1361"/>
        <end position="1395"/>
    </location>
</feature>
<dbReference type="PANTHER" id="PTHR33480">
    <property type="entry name" value="SET DOMAIN-CONTAINING PROTEIN-RELATED"/>
    <property type="match status" value="1"/>
</dbReference>
<comment type="catalytic activity">
    <reaction evidence="11">
        <text>N(6)-acetyl-L-lysyl-[histone] + H2O = L-lysyl-[histone] + acetate</text>
        <dbReference type="Rhea" id="RHEA:58196"/>
        <dbReference type="Rhea" id="RHEA-COMP:9845"/>
        <dbReference type="Rhea" id="RHEA-COMP:11338"/>
        <dbReference type="ChEBI" id="CHEBI:15377"/>
        <dbReference type="ChEBI" id="CHEBI:29969"/>
        <dbReference type="ChEBI" id="CHEBI:30089"/>
        <dbReference type="ChEBI" id="CHEBI:61930"/>
        <dbReference type="EC" id="3.5.1.98"/>
    </reaction>
    <physiologicalReaction direction="left-to-right" evidence="11">
        <dbReference type="Rhea" id="RHEA:58197"/>
    </physiologicalReaction>
</comment>
<evidence type="ECO:0000256" key="8">
    <source>
        <dbReference type="ARBA" id="ARBA00023242"/>
    </source>
</evidence>
<accession>A0AAV6RTF7</accession>
<comment type="catalytic activity">
    <reaction evidence="9">
        <text>N(6)-acetyl-L-lysyl-[protein] + H2O = L-lysyl-[protein] + acetate</text>
        <dbReference type="Rhea" id="RHEA:58108"/>
        <dbReference type="Rhea" id="RHEA-COMP:9752"/>
        <dbReference type="Rhea" id="RHEA-COMP:10731"/>
        <dbReference type="ChEBI" id="CHEBI:15377"/>
        <dbReference type="ChEBI" id="CHEBI:29969"/>
        <dbReference type="ChEBI" id="CHEBI:30089"/>
        <dbReference type="ChEBI" id="CHEBI:61930"/>
    </reaction>
    <physiologicalReaction direction="left-to-right" evidence="9">
        <dbReference type="Rhea" id="RHEA:58109"/>
    </physiologicalReaction>
</comment>
<dbReference type="GO" id="GO:0140297">
    <property type="term" value="F:DNA-binding transcription factor binding"/>
    <property type="evidence" value="ECO:0007669"/>
    <property type="project" value="UniProtKB-ARBA"/>
</dbReference>
<evidence type="ECO:0000256" key="13">
    <source>
        <dbReference type="SAM" id="MobiDB-lite"/>
    </source>
</evidence>
<keyword evidence="4" id="KW-0378">Hydrolase</keyword>
<feature type="region of interest" description="Disordered" evidence="13">
    <location>
        <begin position="1335"/>
        <end position="1354"/>
    </location>
</feature>
<comment type="caution">
    <text evidence="15">The sequence shown here is derived from an EMBL/GenBank/DDBJ whole genome shotgun (WGS) entry which is preliminary data.</text>
</comment>
<evidence type="ECO:0000256" key="2">
    <source>
        <dbReference type="ARBA" id="ARBA00012111"/>
    </source>
</evidence>
<feature type="compositionally biased region" description="Acidic residues" evidence="13">
    <location>
        <begin position="1337"/>
        <end position="1352"/>
    </location>
</feature>
<keyword evidence="6" id="KW-0805">Transcription regulation</keyword>
<dbReference type="GO" id="GO:0032991">
    <property type="term" value="C:protein-containing complex"/>
    <property type="evidence" value="ECO:0007669"/>
    <property type="project" value="UniProtKB-ARBA"/>
</dbReference>
<evidence type="ECO:0000256" key="10">
    <source>
        <dbReference type="ARBA" id="ARBA00049193"/>
    </source>
</evidence>
<evidence type="ECO:0000256" key="6">
    <source>
        <dbReference type="ARBA" id="ARBA00023015"/>
    </source>
</evidence>
<comment type="catalytic activity">
    <reaction evidence="10">
        <text>N(6)-(2E)-butenoyl-L-lysyl-[protein] + H2O = (2E)-2-butenoate + L-lysyl-[protein]</text>
        <dbReference type="Rhea" id="RHEA:69172"/>
        <dbReference type="Rhea" id="RHEA-COMP:9752"/>
        <dbReference type="Rhea" id="RHEA-COMP:13707"/>
        <dbReference type="ChEBI" id="CHEBI:15377"/>
        <dbReference type="ChEBI" id="CHEBI:29969"/>
        <dbReference type="ChEBI" id="CHEBI:35899"/>
        <dbReference type="ChEBI" id="CHEBI:137954"/>
    </reaction>
    <physiologicalReaction direction="left-to-right" evidence="10">
        <dbReference type="Rhea" id="RHEA:69173"/>
    </physiologicalReaction>
</comment>
<dbReference type="PANTHER" id="PTHR33480:SF5">
    <property type="entry name" value="SI:DKEY-51D8.9"/>
    <property type="match status" value="1"/>
</dbReference>
<keyword evidence="16" id="KW-1185">Reference proteome</keyword>
<dbReference type="EMBL" id="JAGKHQ010000009">
    <property type="protein sequence ID" value="KAG7508658.1"/>
    <property type="molecule type" value="Genomic_DNA"/>
</dbReference>
<dbReference type="EC" id="3.5.1.98" evidence="2"/>
<evidence type="ECO:0000256" key="4">
    <source>
        <dbReference type="ARBA" id="ARBA00022801"/>
    </source>
</evidence>
<dbReference type="InterPro" id="IPR023801">
    <property type="entry name" value="His_deacetylse_dom"/>
</dbReference>
<reference evidence="15 16" key="1">
    <citation type="journal article" date="2021" name="Sci. Rep.">
        <title>Chromosome anchoring in Senegalese sole (Solea senegalensis) reveals sex-associated markers and genome rearrangements in flatfish.</title>
        <authorList>
            <person name="Guerrero-Cozar I."/>
            <person name="Gomez-Garrido J."/>
            <person name="Berbel C."/>
            <person name="Martinez-Blanch J.F."/>
            <person name="Alioto T."/>
            <person name="Claros M.G."/>
            <person name="Gagnaire P.A."/>
            <person name="Manchado M."/>
        </authorList>
    </citation>
    <scope>NUCLEOTIDE SEQUENCE [LARGE SCALE GENOMIC DNA]</scope>
    <source>
        <strain evidence="15">Sse05_10M</strain>
    </source>
</reference>
<protein>
    <recommendedName>
        <fullName evidence="2">histone deacetylase</fullName>
        <ecNumber evidence="2">3.5.1.98</ecNumber>
    </recommendedName>
</protein>
<feature type="region of interest" description="Disordered" evidence="13">
    <location>
        <begin position="597"/>
        <end position="736"/>
    </location>
</feature>
<evidence type="ECO:0000256" key="12">
    <source>
        <dbReference type="ARBA" id="ARBA00061569"/>
    </source>
</evidence>
<comment type="similarity">
    <text evidence="12">Belongs to the histone deacetylase family. HD Type 1 subfamily.</text>
</comment>